<evidence type="ECO:0000313" key="2">
    <source>
        <dbReference type="Proteomes" id="UP000095332"/>
    </source>
</evidence>
<dbReference type="Proteomes" id="UP000095332">
    <property type="component" value="Unassembled WGS sequence"/>
</dbReference>
<proteinExistence type="predicted"/>
<sequence>MFAGFMGNSVLCTEPLEWKLGGFVFVEKALKDIIPFFEIPNFVPGNNNNRRPCLL</sequence>
<accession>A0A174TH20</accession>
<protein>
    <submittedName>
        <fullName evidence="1">Uncharacterized protein</fullName>
    </submittedName>
</protein>
<evidence type="ECO:0000313" key="1">
    <source>
        <dbReference type="EMBL" id="CUQ07801.1"/>
    </source>
</evidence>
<gene>
    <name evidence="1" type="ORF">ERS852560_01359</name>
</gene>
<organism evidence="1 2">
    <name type="scientific">Parabacteroides distasonis</name>
    <dbReference type="NCBI Taxonomy" id="823"/>
    <lineage>
        <taxon>Bacteria</taxon>
        <taxon>Pseudomonadati</taxon>
        <taxon>Bacteroidota</taxon>
        <taxon>Bacteroidia</taxon>
        <taxon>Bacteroidales</taxon>
        <taxon>Tannerellaceae</taxon>
        <taxon>Parabacteroides</taxon>
    </lineage>
</organism>
<name>A0A174TH20_PARDI</name>
<reference evidence="1 2" key="1">
    <citation type="submission" date="2015-09" db="EMBL/GenBank/DDBJ databases">
        <authorList>
            <consortium name="Pathogen Informatics"/>
        </authorList>
    </citation>
    <scope>NUCLEOTIDE SEQUENCE [LARGE SCALE GENOMIC DNA]</scope>
    <source>
        <strain evidence="1 2">2789STDY5834948</strain>
    </source>
</reference>
<dbReference type="AlphaFoldDB" id="A0A174TH20"/>
<dbReference type="EMBL" id="CZBM01000004">
    <property type="protein sequence ID" value="CUQ07801.1"/>
    <property type="molecule type" value="Genomic_DNA"/>
</dbReference>